<reference evidence="1" key="1">
    <citation type="journal article" date="2020" name="Microorganisms">
        <title>Reliable Identification of Environmental Pseudomonas Isolates Using the rpoD Gene.</title>
        <authorList>
            <consortium name="The Broad Institute Genome Sequencing Platform"/>
            <person name="Girard L."/>
            <person name="Lood C."/>
            <person name="Rokni-Zadeh H."/>
            <person name="van Noort V."/>
            <person name="Lavigne R."/>
            <person name="De Mot R."/>
        </authorList>
    </citation>
    <scope>NUCLEOTIDE SEQUENCE</scope>
    <source>
        <strain evidence="1">BW13M1</strain>
    </source>
</reference>
<proteinExistence type="predicted"/>
<dbReference type="AlphaFoldDB" id="A0A923K2X0"/>
<name>A0A923K2X0_9PSED</name>
<dbReference type="RefSeq" id="WP_186735964.1">
    <property type="nucleotide sequence ID" value="NZ_JABWRJ020000001.1"/>
</dbReference>
<protein>
    <submittedName>
        <fullName evidence="1">Uncharacterized protein</fullName>
    </submittedName>
</protein>
<organism evidence="1">
    <name type="scientific">Pseudomonas peradeniyensis</name>
    <dbReference type="NCBI Taxonomy" id="2745488"/>
    <lineage>
        <taxon>Bacteria</taxon>
        <taxon>Pseudomonadati</taxon>
        <taxon>Pseudomonadota</taxon>
        <taxon>Gammaproteobacteria</taxon>
        <taxon>Pseudomonadales</taxon>
        <taxon>Pseudomonadaceae</taxon>
        <taxon>Pseudomonas</taxon>
    </lineage>
</organism>
<sequence>MKLPTLDLDALTTASRQNANRRLVRYLKEHFDALAHLPITQERLPHLIDQAGSITWSSDSPDATEYATQTLIHVLLGLAWWNDPSCQPLCSQLEVDGLHHDQRLHLLTAQAIAQGKRQQAVLPGMLAVLLDLLGWHDDTWEMDRLWDTLARLMTHRGLALETHEEIYRTYETDACERYGLPPLVHRELNGQEVLAYRHYGWRIPKLSDALAQQPALQRSQIVQHILLAIVFGRAFFLSAAFTEWMAALDQQTSSREKRATLAGLLTTYQRTLVEVVTHA</sequence>
<dbReference type="EMBL" id="JABWRJ010000082">
    <property type="protein sequence ID" value="MBC3449395.1"/>
    <property type="molecule type" value="Genomic_DNA"/>
</dbReference>
<evidence type="ECO:0000313" key="1">
    <source>
        <dbReference type="EMBL" id="MBC3449395.1"/>
    </source>
</evidence>
<reference evidence="1" key="2">
    <citation type="submission" date="2020-07" db="EMBL/GenBank/DDBJ databases">
        <authorList>
            <person name="Lood C."/>
            <person name="Girard L."/>
        </authorList>
    </citation>
    <scope>NUCLEOTIDE SEQUENCE</scope>
    <source>
        <strain evidence="1">BW13M1</strain>
    </source>
</reference>
<comment type="caution">
    <text evidence="1">The sequence shown here is derived from an EMBL/GenBank/DDBJ whole genome shotgun (WGS) entry which is preliminary data.</text>
</comment>
<gene>
    <name evidence="1" type="ORF">HU751_26860</name>
</gene>
<accession>A0A923K2X0</accession>